<evidence type="ECO:0000313" key="2">
    <source>
        <dbReference type="Proteomes" id="UP000015103"/>
    </source>
</evidence>
<evidence type="ECO:0000313" key="1">
    <source>
        <dbReference type="EnsemblMetazoa" id="RPRC009649-PA"/>
    </source>
</evidence>
<accession>T1I029</accession>
<proteinExistence type="predicted"/>
<sequence length="284" mass="33073">MADHPTIARKLVMCSFVKVNEYYHCLNLRRDYTNRTGDTAIRNMKEMQNPQTLSHYISFNNIARKLEFCSIVEVNEYYNCLKLRSDYTNRTGDTAIRNMKVMQNLQTLSHYISFNNIARKLELCSFVKVNEYCNCLNLRRDYTNRTGDTAIRNMKEMQNPQTLSHYISFNNIARKLELCSFVNEYYNCLNLRCDYTNRTGDTAIRNMKVMQNPQTLSHYISFNNIARKLELCSFVKDSESIFDGLGGQFTIGWFSVLCGTSQLIKPPDCKVCNGVIAQYPLKEN</sequence>
<dbReference type="EnsemblMetazoa" id="RPRC009649-RA">
    <property type="protein sequence ID" value="RPRC009649-PA"/>
    <property type="gene ID" value="RPRC009649"/>
</dbReference>
<dbReference type="Proteomes" id="UP000015103">
    <property type="component" value="Unassembled WGS sequence"/>
</dbReference>
<dbReference type="EMBL" id="ACPB03012600">
    <property type="status" value="NOT_ANNOTATED_CDS"/>
    <property type="molecule type" value="Genomic_DNA"/>
</dbReference>
<name>T1I029_RHOPR</name>
<dbReference type="InParanoid" id="T1I029"/>
<keyword evidence="2" id="KW-1185">Reference proteome</keyword>
<protein>
    <submittedName>
        <fullName evidence="1">Uncharacterized protein</fullName>
    </submittedName>
</protein>
<reference evidence="1" key="1">
    <citation type="submission" date="2015-05" db="UniProtKB">
        <authorList>
            <consortium name="EnsemblMetazoa"/>
        </authorList>
    </citation>
    <scope>IDENTIFICATION</scope>
</reference>
<dbReference type="HOGENOM" id="CLU_078692_0_0_1"/>
<organism evidence="1 2">
    <name type="scientific">Rhodnius prolixus</name>
    <name type="common">Triatomid bug</name>
    <dbReference type="NCBI Taxonomy" id="13249"/>
    <lineage>
        <taxon>Eukaryota</taxon>
        <taxon>Metazoa</taxon>
        <taxon>Ecdysozoa</taxon>
        <taxon>Arthropoda</taxon>
        <taxon>Hexapoda</taxon>
        <taxon>Insecta</taxon>
        <taxon>Pterygota</taxon>
        <taxon>Neoptera</taxon>
        <taxon>Paraneoptera</taxon>
        <taxon>Hemiptera</taxon>
        <taxon>Heteroptera</taxon>
        <taxon>Panheteroptera</taxon>
        <taxon>Cimicomorpha</taxon>
        <taxon>Reduviidae</taxon>
        <taxon>Triatominae</taxon>
        <taxon>Rhodnius</taxon>
    </lineage>
</organism>
<dbReference type="VEuPathDB" id="VectorBase:RPRC009649"/>
<dbReference type="AlphaFoldDB" id="T1I029"/>